<keyword evidence="6 8" id="KW-0378">Hydrolase</keyword>
<comment type="subunit">
    <text evidence="4 8">Homotetramer.</text>
</comment>
<keyword evidence="5 8" id="KW-0659">Purine metabolism</keyword>
<dbReference type="Pfam" id="PF00576">
    <property type="entry name" value="Transthyretin"/>
    <property type="match status" value="1"/>
</dbReference>
<comment type="catalytic activity">
    <reaction evidence="1 8">
        <text>5-hydroxyisourate + H2O = 5-hydroxy-2-oxo-4-ureido-2,5-dihydro-1H-imidazole-5-carboxylate + H(+)</text>
        <dbReference type="Rhea" id="RHEA:23736"/>
        <dbReference type="ChEBI" id="CHEBI:15377"/>
        <dbReference type="ChEBI" id="CHEBI:15378"/>
        <dbReference type="ChEBI" id="CHEBI:18072"/>
        <dbReference type="ChEBI" id="CHEBI:58639"/>
        <dbReference type="EC" id="3.5.2.17"/>
    </reaction>
</comment>
<dbReference type="InterPro" id="IPR000895">
    <property type="entry name" value="Transthyretin/HIU_hydrolase"/>
</dbReference>
<dbReference type="GO" id="GO:0006144">
    <property type="term" value="P:purine nucleobase metabolic process"/>
    <property type="evidence" value="ECO:0007669"/>
    <property type="project" value="UniProtKB-KW"/>
</dbReference>
<evidence type="ECO:0000256" key="1">
    <source>
        <dbReference type="ARBA" id="ARBA00001043"/>
    </source>
</evidence>
<evidence type="ECO:0000256" key="8">
    <source>
        <dbReference type="RuleBase" id="RU361270"/>
    </source>
</evidence>
<dbReference type="InterPro" id="IPR023418">
    <property type="entry name" value="Thyroxine_BS"/>
</dbReference>
<dbReference type="Gene3D" id="2.60.40.180">
    <property type="entry name" value="Transthyretin/hydroxyisourate hydrolase domain"/>
    <property type="match status" value="1"/>
</dbReference>
<evidence type="ECO:0000313" key="11">
    <source>
        <dbReference type="Proteomes" id="UP000570517"/>
    </source>
</evidence>
<feature type="domain" description="Transthyretin/hydroxyisourate hydrolase" evidence="9">
    <location>
        <begin position="3"/>
        <end position="106"/>
    </location>
</feature>
<dbReference type="PANTHER" id="PTHR10395">
    <property type="entry name" value="URICASE AND TRANSTHYRETIN-RELATED"/>
    <property type="match status" value="1"/>
</dbReference>
<proteinExistence type="inferred from homology"/>
<name>A0A850PTP4_9MYCO</name>
<evidence type="ECO:0000256" key="6">
    <source>
        <dbReference type="ARBA" id="ARBA00022801"/>
    </source>
</evidence>
<evidence type="ECO:0000259" key="9">
    <source>
        <dbReference type="SMART" id="SM00095"/>
    </source>
</evidence>
<accession>A0A850PTP4</accession>
<evidence type="ECO:0000256" key="2">
    <source>
        <dbReference type="ARBA" id="ARBA00002704"/>
    </source>
</evidence>
<evidence type="ECO:0000256" key="7">
    <source>
        <dbReference type="PIRSR" id="PIRSR600895-51"/>
    </source>
</evidence>
<keyword evidence="11" id="KW-1185">Reference proteome</keyword>
<evidence type="ECO:0000313" key="10">
    <source>
        <dbReference type="EMBL" id="NVN51843.1"/>
    </source>
</evidence>
<dbReference type="AlphaFoldDB" id="A0A850PTP4"/>
<comment type="function">
    <text evidence="2">Catalyzes the hydrolysis of 5-hydroxyisourate (HIU) to 2-oxo-4-hydroxy-4-carboxy-5-ureidoimidazoline (OHCU).</text>
</comment>
<dbReference type="SMART" id="SM00095">
    <property type="entry name" value="TR_THY"/>
    <property type="match status" value="1"/>
</dbReference>
<dbReference type="PANTHER" id="PTHR10395:SF7">
    <property type="entry name" value="5-HYDROXYISOURATE HYDROLASE"/>
    <property type="match status" value="1"/>
</dbReference>
<evidence type="ECO:0000256" key="5">
    <source>
        <dbReference type="ARBA" id="ARBA00022631"/>
    </source>
</evidence>
<dbReference type="InterPro" id="IPR014306">
    <property type="entry name" value="Hydroxyisourate_hydrolase"/>
</dbReference>
<sequence>MNTLSTHVLDAVTGTPAVGVTVTLTDTAGGSMAAAQTDDDGRVKTLSDDLAAGRYRLHFDTGSYFATKNVDAFYPEVVIAFDVVGEDKHFHVPLLLSPFAYSTYRGS</sequence>
<reference evidence="10 11" key="1">
    <citation type="submission" date="2020-05" db="EMBL/GenBank/DDBJ databases">
        <title>Draft genome sequence of Mycobacterium hippocampi DL, isolated from European seabass, Dicentrarchus labrax, reared in fish farms.</title>
        <authorList>
            <person name="Stathopoulou P."/>
            <person name="Asimakis E."/>
            <person name="Tzokas K."/>
            <person name="Batargias C."/>
            <person name="Tsiamis G."/>
        </authorList>
    </citation>
    <scope>NUCLEOTIDE SEQUENCE [LARGE SCALE GENOMIC DNA]</scope>
    <source>
        <strain evidence="10 11">DL</strain>
    </source>
</reference>
<comment type="caution">
    <text evidence="10">The sequence shown here is derived from an EMBL/GenBank/DDBJ whole genome shotgun (WGS) entry which is preliminary data.</text>
</comment>
<dbReference type="EMBL" id="JABFYL010000039">
    <property type="protein sequence ID" value="NVN51843.1"/>
    <property type="molecule type" value="Genomic_DNA"/>
</dbReference>
<evidence type="ECO:0000256" key="3">
    <source>
        <dbReference type="ARBA" id="ARBA00009850"/>
    </source>
</evidence>
<evidence type="ECO:0000256" key="4">
    <source>
        <dbReference type="ARBA" id="ARBA00011881"/>
    </source>
</evidence>
<feature type="binding site" evidence="7">
    <location>
        <position position="42"/>
    </location>
    <ligand>
        <name>substrate</name>
    </ligand>
</feature>
<gene>
    <name evidence="10" type="ORF">HLY00_1832</name>
</gene>
<feature type="binding site" evidence="7">
    <location>
        <position position="7"/>
    </location>
    <ligand>
        <name>substrate</name>
    </ligand>
</feature>
<protein>
    <recommendedName>
        <fullName evidence="8">5-hydroxyisourate hydrolase</fullName>
        <shortName evidence="8">HIU hydrolase</shortName>
        <shortName evidence="8">HIUHase</shortName>
        <ecNumber evidence="8">3.5.2.17</ecNumber>
    </recommendedName>
</protein>
<dbReference type="InterPro" id="IPR036817">
    <property type="entry name" value="Transthyretin/HIU_hydrolase_sf"/>
</dbReference>
<dbReference type="NCBIfam" id="TIGR02962">
    <property type="entry name" value="hdxy_isourate"/>
    <property type="match status" value="1"/>
</dbReference>
<dbReference type="Proteomes" id="UP000570517">
    <property type="component" value="Unassembled WGS sequence"/>
</dbReference>
<feature type="binding site" evidence="7">
    <location>
        <position position="104"/>
    </location>
    <ligand>
        <name>substrate</name>
    </ligand>
</feature>
<comment type="similarity">
    <text evidence="3 8">Belongs to the transthyretin family. 5-hydroxyisourate hydrolase subfamily.</text>
</comment>
<organism evidence="10 11">
    <name type="scientific">Mycolicibacterium hippocampi</name>
    <dbReference type="NCBI Taxonomy" id="659824"/>
    <lineage>
        <taxon>Bacteria</taxon>
        <taxon>Bacillati</taxon>
        <taxon>Actinomycetota</taxon>
        <taxon>Actinomycetes</taxon>
        <taxon>Mycobacteriales</taxon>
        <taxon>Mycobacteriaceae</taxon>
        <taxon>Mycolicibacterium</taxon>
    </lineage>
</organism>
<dbReference type="PRINTS" id="PR00189">
    <property type="entry name" value="TRNSTHYRETIN"/>
</dbReference>
<dbReference type="GO" id="GO:0033971">
    <property type="term" value="F:hydroxyisourate hydrolase activity"/>
    <property type="evidence" value="ECO:0007669"/>
    <property type="project" value="UniProtKB-EC"/>
</dbReference>
<dbReference type="InterPro" id="IPR023416">
    <property type="entry name" value="Transthyretin/HIU_hydrolase_d"/>
</dbReference>
<dbReference type="SUPFAM" id="SSF49472">
    <property type="entry name" value="Transthyretin (synonym: prealbumin)"/>
    <property type="match status" value="1"/>
</dbReference>
<dbReference type="CDD" id="cd05822">
    <property type="entry name" value="TLP_HIUase"/>
    <property type="match status" value="1"/>
</dbReference>
<dbReference type="PROSITE" id="PS00768">
    <property type="entry name" value="TRANSTHYRETIN_1"/>
    <property type="match status" value="1"/>
</dbReference>
<dbReference type="EC" id="3.5.2.17" evidence="8"/>
<dbReference type="RefSeq" id="WP_178360112.1">
    <property type="nucleotide sequence ID" value="NZ_JABFYL010000039.1"/>
</dbReference>